<name>A0A7W7S1Z5_9ACTN</name>
<protein>
    <submittedName>
        <fullName evidence="1">Uncharacterized protein</fullName>
    </submittedName>
</protein>
<proteinExistence type="predicted"/>
<comment type="caution">
    <text evidence="1">The sequence shown here is derived from an EMBL/GenBank/DDBJ whole genome shotgun (WGS) entry which is preliminary data.</text>
</comment>
<keyword evidence="2" id="KW-1185">Reference proteome</keyword>
<dbReference type="EMBL" id="JACHJU010000003">
    <property type="protein sequence ID" value="MBB4942242.1"/>
    <property type="molecule type" value="Genomic_DNA"/>
</dbReference>
<gene>
    <name evidence="1" type="ORF">FHR32_006628</name>
</gene>
<dbReference type="RefSeq" id="WP_184758247.1">
    <property type="nucleotide sequence ID" value="NZ_BAABEK010000087.1"/>
</dbReference>
<dbReference type="InterPro" id="IPR058120">
    <property type="entry name" value="MADS7"/>
</dbReference>
<sequence>MTLHRGDREFRHPGVTHVDYKQVEMDRVLTAFLPRLWWGGAPSVLARSADLSVDDFVDTVHEHPRLFDGFERDITRRWMETHLLDLVNRGKSNQMVAGLRPLHGFTYRFRNSRRSRPAGVDEQLYAMIQHASDGKGIEALRYLKEFFFAGVDANTETPKLGAEIDVETQALINLSEAVRKDITDRPAGGKDRKSHPSHPPLYPGASDLLVEDVVRLLFHKHLIPRSVLVDYLKILFAFHLALYHLQIMKLLPARVKGEQSSPNGGFFLDVAGIPGTPAAQLAERGASVWYGRIPEFVRATFCLKKLDDFAWNLVKLNRLGKPPNGFFKVEDLVTLLGPAHSAERSRFGEVRMDRVLESSRTSEEEPDSAIARIQELGLDPFTTYIDVITAYRVRFHRQYITECLDSLLLKNRPGAMIAQPRRGGRRFVLDSRLLEVLLQIALLRPGGSQGFHTAPLRVDHFLAILRDRYGLHIDRLPLGDGFGQTGITDQAALRENVRAFTARLREIGFYSDMSDAYLTQTITPRYVVPA</sequence>
<dbReference type="NCBIfam" id="NF047733">
    <property type="entry name" value="antiphage_MADS7"/>
    <property type="match status" value="1"/>
</dbReference>
<evidence type="ECO:0000313" key="2">
    <source>
        <dbReference type="Proteomes" id="UP000534286"/>
    </source>
</evidence>
<accession>A0A7W7S1Z5</accession>
<dbReference type="AlphaFoldDB" id="A0A7W7S1Z5"/>
<dbReference type="Proteomes" id="UP000534286">
    <property type="component" value="Unassembled WGS sequence"/>
</dbReference>
<dbReference type="Pfam" id="PF26611">
    <property type="entry name" value="MAD7"/>
    <property type="match status" value="1"/>
</dbReference>
<reference evidence="1 2" key="1">
    <citation type="submission" date="2020-08" db="EMBL/GenBank/DDBJ databases">
        <title>Sequencing the genomes of 1000 actinobacteria strains.</title>
        <authorList>
            <person name="Klenk H.-P."/>
        </authorList>
    </citation>
    <scope>NUCLEOTIDE SEQUENCE [LARGE SCALE GENOMIC DNA]</scope>
    <source>
        <strain evidence="1 2">DSM 43023</strain>
    </source>
</reference>
<evidence type="ECO:0000313" key="1">
    <source>
        <dbReference type="EMBL" id="MBB4942242.1"/>
    </source>
</evidence>
<organism evidence="1 2">
    <name type="scientific">Streptosporangium album</name>
    <dbReference type="NCBI Taxonomy" id="47479"/>
    <lineage>
        <taxon>Bacteria</taxon>
        <taxon>Bacillati</taxon>
        <taxon>Actinomycetota</taxon>
        <taxon>Actinomycetes</taxon>
        <taxon>Streptosporangiales</taxon>
        <taxon>Streptosporangiaceae</taxon>
        <taxon>Streptosporangium</taxon>
    </lineage>
</organism>